<dbReference type="InterPro" id="IPR002508">
    <property type="entry name" value="MurNAc-LAA_cat"/>
</dbReference>
<accession>A0ABS3Y9Z5</accession>
<dbReference type="SUPFAM" id="SSF53187">
    <property type="entry name" value="Zn-dependent exopeptidases"/>
    <property type="match status" value="1"/>
</dbReference>
<name>A0ABS3Y9Z5_9BACT</name>
<dbReference type="PANTHER" id="PTHR30404:SF0">
    <property type="entry name" value="N-ACETYLMURAMOYL-L-ALANINE AMIDASE AMIC"/>
    <property type="match status" value="1"/>
</dbReference>
<comment type="caution">
    <text evidence="5">The sequence shown here is derived from an EMBL/GenBank/DDBJ whole genome shotgun (WGS) entry which is preliminary data.</text>
</comment>
<dbReference type="SMART" id="SM00646">
    <property type="entry name" value="Ami_3"/>
    <property type="match status" value="1"/>
</dbReference>
<dbReference type="Pfam" id="PF01520">
    <property type="entry name" value="Amidase_3"/>
    <property type="match status" value="1"/>
</dbReference>
<reference evidence="6" key="1">
    <citation type="submission" date="2021-03" db="EMBL/GenBank/DDBJ databases">
        <title>Assistant Professor.</title>
        <authorList>
            <person name="Huq M.A."/>
        </authorList>
    </citation>
    <scope>NUCLEOTIDE SEQUENCE [LARGE SCALE GENOMIC DNA]</scope>
    <source>
        <strain evidence="6">MAH-28</strain>
    </source>
</reference>
<dbReference type="PANTHER" id="PTHR30404">
    <property type="entry name" value="N-ACETYLMURAMOYL-L-ALANINE AMIDASE"/>
    <property type="match status" value="1"/>
</dbReference>
<sequence length="435" mass="48575">MRWKRVLFSGLGIGLIYTLFIHAKTTPDFPIPVQDRPIRTIVIDAGHGGSDAGARGSFSYEKDITLDVALRLGKLIEEAMPDVKVVYTRKNDRFDDVHRKSAIANEAKGDLFISIHCNAAPAVKRIVGHKTVTYRDKKKRKRTRKVPIYKTSPNPAQGTETYIWAPTKNAAKTESLRNSSVVVFDANSEEVQALMDNKDPETLIMLNTLRNVYFDQSVRLSTLVQDEFARVGRINRGARQRNEKGILVLHATAMPSVLVELGFISNPEEEKYLNSADGQNELAGCIYQAVKKYKEELERVYKNGEAARHPHPAGQAPAAPAVTPPAPARQVVNHIPAAVSNAVETPAAEEEEESFSYKVQLMTTEKVYARTNPLFKNLKGTIEREQSSQGKKKINKYVWGSFRTEAEAQAAVYKARKQGFSDAFVLTFKDGERID</sequence>
<comment type="catalytic activity">
    <reaction evidence="1">
        <text>Hydrolyzes the link between N-acetylmuramoyl residues and L-amino acid residues in certain cell-wall glycopeptides.</text>
        <dbReference type="EC" id="3.5.1.28"/>
    </reaction>
</comment>
<dbReference type="Proteomes" id="UP000679126">
    <property type="component" value="Unassembled WGS sequence"/>
</dbReference>
<keyword evidence="3" id="KW-0378">Hydrolase</keyword>
<evidence type="ECO:0000259" key="4">
    <source>
        <dbReference type="SMART" id="SM00646"/>
    </source>
</evidence>
<feature type="domain" description="MurNAc-LAA" evidence="4">
    <location>
        <begin position="101"/>
        <end position="291"/>
    </location>
</feature>
<dbReference type="RefSeq" id="WP_209143740.1">
    <property type="nucleotide sequence ID" value="NZ_JAGHKP010000001.1"/>
</dbReference>
<evidence type="ECO:0000256" key="3">
    <source>
        <dbReference type="ARBA" id="ARBA00022801"/>
    </source>
</evidence>
<dbReference type="EC" id="3.5.1.28" evidence="2"/>
<gene>
    <name evidence="5" type="ORF">J7I43_04670</name>
</gene>
<protein>
    <recommendedName>
        <fullName evidence="2">N-acetylmuramoyl-L-alanine amidase</fullName>
        <ecNumber evidence="2">3.5.1.28</ecNumber>
    </recommendedName>
</protein>
<evidence type="ECO:0000256" key="2">
    <source>
        <dbReference type="ARBA" id="ARBA00011901"/>
    </source>
</evidence>
<evidence type="ECO:0000256" key="1">
    <source>
        <dbReference type="ARBA" id="ARBA00001561"/>
    </source>
</evidence>
<evidence type="ECO:0000313" key="5">
    <source>
        <dbReference type="EMBL" id="MBO9151489.1"/>
    </source>
</evidence>
<keyword evidence="6" id="KW-1185">Reference proteome</keyword>
<dbReference type="CDD" id="cd02696">
    <property type="entry name" value="MurNAc-LAA"/>
    <property type="match status" value="1"/>
</dbReference>
<dbReference type="EMBL" id="JAGHKP010000001">
    <property type="protein sequence ID" value="MBO9151489.1"/>
    <property type="molecule type" value="Genomic_DNA"/>
</dbReference>
<evidence type="ECO:0000313" key="6">
    <source>
        <dbReference type="Proteomes" id="UP000679126"/>
    </source>
</evidence>
<dbReference type="InterPro" id="IPR050695">
    <property type="entry name" value="N-acetylmuramoyl_amidase_3"/>
</dbReference>
<proteinExistence type="predicted"/>
<organism evidence="5 6">
    <name type="scientific">Chitinophaga chungangae</name>
    <dbReference type="NCBI Taxonomy" id="2821488"/>
    <lineage>
        <taxon>Bacteria</taxon>
        <taxon>Pseudomonadati</taxon>
        <taxon>Bacteroidota</taxon>
        <taxon>Chitinophagia</taxon>
        <taxon>Chitinophagales</taxon>
        <taxon>Chitinophagaceae</taxon>
        <taxon>Chitinophaga</taxon>
    </lineage>
</organism>
<dbReference type="Gene3D" id="3.40.630.40">
    <property type="entry name" value="Zn-dependent exopeptidases"/>
    <property type="match status" value="1"/>
</dbReference>